<dbReference type="InterPro" id="IPR045851">
    <property type="entry name" value="AMP-bd_C_sf"/>
</dbReference>
<dbReference type="PANTHER" id="PTHR43201:SF8">
    <property type="entry name" value="ACYL-COA SYNTHETASE FAMILY MEMBER 3"/>
    <property type="match status" value="1"/>
</dbReference>
<feature type="domain" description="AMP-binding enzyme C-terminal" evidence="3">
    <location>
        <begin position="339"/>
        <end position="407"/>
    </location>
</feature>
<dbReference type="InterPro" id="IPR042099">
    <property type="entry name" value="ANL_N_sf"/>
</dbReference>
<dbReference type="Pfam" id="PF13193">
    <property type="entry name" value="AMP-binding_C"/>
    <property type="match status" value="1"/>
</dbReference>
<dbReference type="InterPro" id="IPR020845">
    <property type="entry name" value="AMP-binding_CS"/>
</dbReference>
<dbReference type="EMBL" id="PGTZ01000006">
    <property type="protein sequence ID" value="PJI95010.1"/>
    <property type="molecule type" value="Genomic_DNA"/>
</dbReference>
<sequence length="425" mass="43176">MPPVVVPASLPELAAALQDALAGPADDAPVVALRPLLHAAAPLPTGGALVVRTSGSTGDAREVVLPRAALLASIGATARRLGGHGRWLLALPWEHVAGAQVVARAVVSQAVRGGDLPCAALPDVPFTPDAFADAAEPFLDVDIGDGASPAYLSLVPTQLHRLLTDAATDAVTDPAGPEPRPGGRALAALRRFDAVLLGGAAVAPDLLSRARAARVRVVTTYGMSETCGGCVYDGRPLDGVRVELDGDGRVLLRGPMVAAGYLGDPGTTAAAFGDGPDRFFRTSDLGAFADDGRLRVLGRADDVVVTGGEKVAPLAVEHALTAAADLWKPPLWPRGSTPEVCVVGVPDAEWGQAVVAVVVDPAAHAAAPAPDALRTAVRAAVTARASSRAAPRHVVVVPSLPLRGPGKIDRTGLAALVRDVVGRTG</sequence>
<organism evidence="4 5">
    <name type="scientific">Luteimicrobium subarcticum</name>
    <dbReference type="NCBI Taxonomy" id="620910"/>
    <lineage>
        <taxon>Bacteria</taxon>
        <taxon>Bacillati</taxon>
        <taxon>Actinomycetota</taxon>
        <taxon>Actinomycetes</taxon>
        <taxon>Micrococcales</taxon>
        <taxon>Luteimicrobium</taxon>
    </lineage>
</organism>
<evidence type="ECO:0000313" key="5">
    <source>
        <dbReference type="Proteomes" id="UP000231586"/>
    </source>
</evidence>
<dbReference type="Proteomes" id="UP000231586">
    <property type="component" value="Unassembled WGS sequence"/>
</dbReference>
<evidence type="ECO:0000313" key="4">
    <source>
        <dbReference type="EMBL" id="PJI95010.1"/>
    </source>
</evidence>
<evidence type="ECO:0000259" key="2">
    <source>
        <dbReference type="Pfam" id="PF00501"/>
    </source>
</evidence>
<dbReference type="Gene3D" id="3.40.50.12780">
    <property type="entry name" value="N-terminal domain of ligase-like"/>
    <property type="match status" value="1"/>
</dbReference>
<protein>
    <submittedName>
        <fullName evidence="4">O-succinylbenzoic acid--CoA ligase</fullName>
    </submittedName>
</protein>
<keyword evidence="5" id="KW-1185">Reference proteome</keyword>
<evidence type="ECO:0000259" key="3">
    <source>
        <dbReference type="Pfam" id="PF13193"/>
    </source>
</evidence>
<comment type="similarity">
    <text evidence="1">Belongs to the ATP-dependent AMP-binding enzyme family.</text>
</comment>
<dbReference type="InterPro" id="IPR025110">
    <property type="entry name" value="AMP-bd_C"/>
</dbReference>
<reference evidence="4 5" key="1">
    <citation type="submission" date="2017-11" db="EMBL/GenBank/DDBJ databases">
        <title>Genomic Encyclopedia of Archaeal and Bacterial Type Strains, Phase II (KMG-II): From Individual Species to Whole Genera.</title>
        <authorList>
            <person name="Goeker M."/>
        </authorList>
    </citation>
    <scope>NUCLEOTIDE SEQUENCE [LARGE SCALE GENOMIC DNA]</scope>
    <source>
        <strain evidence="4 5">DSM 22413</strain>
    </source>
</reference>
<dbReference type="SUPFAM" id="SSF56801">
    <property type="entry name" value="Acetyl-CoA synthetase-like"/>
    <property type="match status" value="1"/>
</dbReference>
<feature type="domain" description="AMP-dependent synthetase/ligase" evidence="2">
    <location>
        <begin position="43"/>
        <end position="262"/>
    </location>
</feature>
<dbReference type="Gene3D" id="3.30.300.30">
    <property type="match status" value="1"/>
</dbReference>
<name>A0A2M8WVR1_9MICO</name>
<dbReference type="GO" id="GO:0031956">
    <property type="term" value="F:medium-chain fatty acid-CoA ligase activity"/>
    <property type="evidence" value="ECO:0007669"/>
    <property type="project" value="TreeGrafter"/>
</dbReference>
<evidence type="ECO:0000256" key="1">
    <source>
        <dbReference type="ARBA" id="ARBA00006432"/>
    </source>
</evidence>
<dbReference type="AlphaFoldDB" id="A0A2M8WVR1"/>
<comment type="caution">
    <text evidence="4">The sequence shown here is derived from an EMBL/GenBank/DDBJ whole genome shotgun (WGS) entry which is preliminary data.</text>
</comment>
<accession>A0A2M8WVR1</accession>
<dbReference type="Pfam" id="PF00501">
    <property type="entry name" value="AMP-binding"/>
    <property type="match status" value="1"/>
</dbReference>
<keyword evidence="4" id="KW-0436">Ligase</keyword>
<dbReference type="GO" id="GO:0006631">
    <property type="term" value="P:fatty acid metabolic process"/>
    <property type="evidence" value="ECO:0007669"/>
    <property type="project" value="TreeGrafter"/>
</dbReference>
<dbReference type="PANTHER" id="PTHR43201">
    <property type="entry name" value="ACYL-COA SYNTHETASE"/>
    <property type="match status" value="1"/>
</dbReference>
<dbReference type="PROSITE" id="PS00455">
    <property type="entry name" value="AMP_BINDING"/>
    <property type="match status" value="1"/>
</dbReference>
<proteinExistence type="inferred from homology"/>
<dbReference type="InterPro" id="IPR000873">
    <property type="entry name" value="AMP-dep_synth/lig_dom"/>
</dbReference>
<dbReference type="RefSeq" id="WP_100348938.1">
    <property type="nucleotide sequence ID" value="NZ_PGTZ01000006.1"/>
</dbReference>
<gene>
    <name evidence="4" type="ORF">CLV34_0862</name>
</gene>
<dbReference type="OrthoDB" id="9803968at2"/>